<feature type="compositionally biased region" description="Basic and acidic residues" evidence="1">
    <location>
        <begin position="147"/>
        <end position="159"/>
    </location>
</feature>
<sequence>MVGGGSRRDDVPLGVSSNNVFAALDSLRKKKKSDSSKSKASAKNQPKESEPQVFWAPTPLTAKSWADVDDDDDDDYYATTAPPQPVWGSSEQQTKEGSAVVEEETESDDDGLDEVDDDVEEEPEHEHEVQLVPVDPARKAQSTLAPKDPERQLSKKELKKKELAELDAVLAELGISPKDNNDAGQNGKLGVVEEKKSETNGDTEENPLAPSESKTSKKKKKKDKSSDVKDLQGKPEFPNNNGTDKASMEPAKEDDASTVDVKERLKKMASMKKKKSGKEVDVAAKGAAVEAAARSAKLAAAKKKEKSHYNQQPVR</sequence>
<feature type="region of interest" description="Disordered" evidence="1">
    <location>
        <begin position="293"/>
        <end position="315"/>
    </location>
</feature>
<feature type="compositionally biased region" description="Basic and acidic residues" evidence="1">
    <location>
        <begin position="224"/>
        <end position="233"/>
    </location>
</feature>
<feature type="region of interest" description="Disordered" evidence="1">
    <location>
        <begin position="26"/>
        <end position="159"/>
    </location>
</feature>
<dbReference type="AlphaFoldDB" id="A0A1D1YSR9"/>
<evidence type="ECO:0000256" key="1">
    <source>
        <dbReference type="SAM" id="MobiDB-lite"/>
    </source>
</evidence>
<dbReference type="PANTHER" id="PTHR31365">
    <property type="entry name" value="EXPRESSED PROTEIN"/>
    <property type="match status" value="1"/>
</dbReference>
<dbReference type="EMBL" id="GDJX01010274">
    <property type="protein sequence ID" value="JAT57662.1"/>
    <property type="molecule type" value="Transcribed_RNA"/>
</dbReference>
<feature type="compositionally biased region" description="Basic and acidic residues" evidence="1">
    <location>
        <begin position="246"/>
        <end position="262"/>
    </location>
</feature>
<feature type="region of interest" description="Disordered" evidence="1">
    <location>
        <begin position="172"/>
        <end position="262"/>
    </location>
</feature>
<dbReference type="PANTHER" id="PTHR31365:SF4">
    <property type="entry name" value="OS05G0179800 PROTEIN"/>
    <property type="match status" value="1"/>
</dbReference>
<protein>
    <submittedName>
        <fullName evidence="2">Uncharacterized protein</fullName>
    </submittedName>
</protein>
<organism evidence="2">
    <name type="scientific">Anthurium amnicola</name>
    <dbReference type="NCBI Taxonomy" id="1678845"/>
    <lineage>
        <taxon>Eukaryota</taxon>
        <taxon>Viridiplantae</taxon>
        <taxon>Streptophyta</taxon>
        <taxon>Embryophyta</taxon>
        <taxon>Tracheophyta</taxon>
        <taxon>Spermatophyta</taxon>
        <taxon>Magnoliopsida</taxon>
        <taxon>Liliopsida</taxon>
        <taxon>Araceae</taxon>
        <taxon>Pothoideae</taxon>
        <taxon>Potheae</taxon>
        <taxon>Anthurium</taxon>
    </lineage>
</organism>
<reference evidence="2" key="1">
    <citation type="submission" date="2015-07" db="EMBL/GenBank/DDBJ databases">
        <title>Transcriptome Assembly of Anthurium amnicola.</title>
        <authorList>
            <person name="Suzuki J."/>
        </authorList>
    </citation>
    <scope>NUCLEOTIDE SEQUENCE</scope>
</reference>
<accession>A0A1D1YSR9</accession>
<gene>
    <name evidence="2" type="ORF">g.103543</name>
</gene>
<name>A0A1D1YSR9_9ARAE</name>
<feature type="compositionally biased region" description="Acidic residues" evidence="1">
    <location>
        <begin position="101"/>
        <end position="123"/>
    </location>
</feature>
<evidence type="ECO:0000313" key="2">
    <source>
        <dbReference type="EMBL" id="JAT57662.1"/>
    </source>
</evidence>
<proteinExistence type="predicted"/>
<feature type="compositionally biased region" description="Polar residues" evidence="1">
    <location>
        <begin position="87"/>
        <end position="96"/>
    </location>
</feature>
<feature type="compositionally biased region" description="Acidic residues" evidence="1">
    <location>
        <begin position="67"/>
        <end position="76"/>
    </location>
</feature>